<evidence type="ECO:0000313" key="2">
    <source>
        <dbReference type="Proteomes" id="UP001179842"/>
    </source>
</evidence>
<gene>
    <name evidence="1" type="ORF">QEG99_00220</name>
</gene>
<proteinExistence type="predicted"/>
<dbReference type="EMBL" id="CP122979">
    <property type="protein sequence ID" value="WGI36700.1"/>
    <property type="molecule type" value="Genomic_DNA"/>
</dbReference>
<dbReference type="RefSeq" id="WP_280102001.1">
    <property type="nucleotide sequence ID" value="NZ_CP122979.1"/>
</dbReference>
<sequence>MKFSFIPKKFLKNIKNIKIFYSGKQNKTYIGDYQNIKVQIRVPNINNDFVNWKNEKEVIKCNSDFLYYKNGVFIKKWIEASTLKKINLNQEIITKIFQEIENFSLLPLTKIKKFDWKTKEINDLKYRKLVRKYKNDQLFVSHGDLRKKNILFTNKNEIYLIDFEWTRLNNKYFDLVCLNLYLKISKKLIIDYFKLDKQKFNDFAYMIKKFNNHWIKKHYNGKI</sequence>
<name>A0ABY8LTX9_9BACT</name>
<accession>A0ABY8LTX9</accession>
<evidence type="ECO:0000313" key="1">
    <source>
        <dbReference type="EMBL" id="WGI36700.1"/>
    </source>
</evidence>
<dbReference type="Gene3D" id="3.90.1200.10">
    <property type="match status" value="1"/>
</dbReference>
<reference evidence="1" key="1">
    <citation type="submission" date="2023-04" db="EMBL/GenBank/DDBJ databases">
        <title>Completed genome of Mycoplasma lagogenitalium type strain 12MS.</title>
        <authorList>
            <person name="Spergser J."/>
        </authorList>
    </citation>
    <scope>NUCLEOTIDE SEQUENCE</scope>
    <source>
        <strain evidence="1">12MS</strain>
    </source>
</reference>
<protein>
    <submittedName>
        <fullName evidence="1">Phosphotransferase</fullName>
    </submittedName>
</protein>
<dbReference type="InterPro" id="IPR011009">
    <property type="entry name" value="Kinase-like_dom_sf"/>
</dbReference>
<dbReference type="SUPFAM" id="SSF56112">
    <property type="entry name" value="Protein kinase-like (PK-like)"/>
    <property type="match status" value="1"/>
</dbReference>
<keyword evidence="2" id="KW-1185">Reference proteome</keyword>
<dbReference type="Proteomes" id="UP001179842">
    <property type="component" value="Chromosome"/>
</dbReference>
<organism evidence="1 2">
    <name type="scientific">Mesomycoplasma lagogenitalium</name>
    <dbReference type="NCBI Taxonomy" id="171286"/>
    <lineage>
        <taxon>Bacteria</taxon>
        <taxon>Bacillati</taxon>
        <taxon>Mycoplasmatota</taxon>
        <taxon>Mycoplasmoidales</taxon>
        <taxon>Metamycoplasmataceae</taxon>
        <taxon>Mesomycoplasma</taxon>
    </lineage>
</organism>